<organism evidence="1 2">
    <name type="scientific">Treponema pedis</name>
    <dbReference type="NCBI Taxonomy" id="409322"/>
    <lineage>
        <taxon>Bacteria</taxon>
        <taxon>Pseudomonadati</taxon>
        <taxon>Spirochaetota</taxon>
        <taxon>Spirochaetia</taxon>
        <taxon>Spirochaetales</taxon>
        <taxon>Treponemataceae</taxon>
        <taxon>Treponema</taxon>
    </lineage>
</organism>
<dbReference type="InterPro" id="IPR011990">
    <property type="entry name" value="TPR-like_helical_dom_sf"/>
</dbReference>
<evidence type="ECO:0000313" key="2">
    <source>
        <dbReference type="Proteomes" id="UP000593915"/>
    </source>
</evidence>
<sequence length="810" mass="93985">MFCVFLELPYERQLRKIDLNRVNNFMASVKHEAANNGGVFFKCQTGLGFCFKKDSIAYIYSVSRFLFNLSKIFDVYGEKIAEIRCITDYYNDNFSFQELAELLLNYKKLLIPENGMFASKKAESKLSKYIEFKSYNSELSECNNFKFFNGIDYQAESDNINKPSVIVHRNDSYFWSLYNFILANPIDENLILKLSEADRKSFFSTKSSYLYLKKHRFAKDMPQYFVDAFLMNAGIYLKAYVNYINNGEPIQILVDNIDDEKNLNEAKKILAADKSAIIKNVQSDVPAIYNIPEDLLELVYIILISGRYFFFDELNLFLNSLNKSKTFFNDVYIWMYSAGIISAPGNIYTAPYGLLEIIERRIGYIKKSVDVHIANFLWDKYKSGFLHADDDSENIFTSLNFECTQEFLIASVFHNYSNAAIEGMNLKKYKNQVLFEPLKYYQTALIAQIEGSFQKAYSLTKTAITFFQDYKFSSGEYRALSLLAFFNLSENKISDALTYFTYSLDIAEHTHDSGFICEALFNIAVVYFLQNNLKQAITFLDKLSNAVNEYFEQEWKIPCLFMQGRIYLQVGEFQKAEEVFNLAGDFASLYFENLESLCRVWAAHSLIYRGQIKTGQEILLKYSENTDDAFLFLIESFLFYPILYNDFEKLEADYQDFYSDYDGTSFMNLQKVKSGFNFAEDLVWAKIYGMSVGKKMFNIFYDYYNYKLALSNAGGKQSGQIFLSELEASSIDALYQNDSFSSLYLYLCYDLYSSVYGDTAPQTTAYLSKAFKAMQKNVLSIGENDIRDKYMQKNLWNAKLFKAAQNHKLI</sequence>
<dbReference type="InterPro" id="IPR019734">
    <property type="entry name" value="TPR_rpt"/>
</dbReference>
<dbReference type="Proteomes" id="UP000593915">
    <property type="component" value="Chromosome"/>
</dbReference>
<dbReference type="RefSeq" id="WP_194075540.1">
    <property type="nucleotide sequence ID" value="NZ_CP061839.1"/>
</dbReference>
<dbReference type="EMBL" id="CP061839">
    <property type="protein sequence ID" value="QOW59909.1"/>
    <property type="molecule type" value="Genomic_DNA"/>
</dbReference>
<dbReference type="Gene3D" id="1.25.40.10">
    <property type="entry name" value="Tetratricopeptide repeat domain"/>
    <property type="match status" value="1"/>
</dbReference>
<gene>
    <name evidence="1" type="ORF">IFE08_08540</name>
</gene>
<name>A0A7S6WMH4_9SPIR</name>
<reference evidence="1 2" key="1">
    <citation type="submission" date="2020-09" db="EMBL/GenBank/DDBJ databases">
        <title>Characterization of Treponema spp. from bovine digital dermatitis in Korea.</title>
        <authorList>
            <person name="Espiritu H.M."/>
            <person name="Cho Y.I."/>
            <person name="Mamuad L."/>
        </authorList>
    </citation>
    <scope>NUCLEOTIDE SEQUENCE [LARGE SCALE GENOMIC DNA]</scope>
    <source>
        <strain evidence="1 2">KS1</strain>
    </source>
</reference>
<evidence type="ECO:0000313" key="1">
    <source>
        <dbReference type="EMBL" id="QOW59909.1"/>
    </source>
</evidence>
<proteinExistence type="predicted"/>
<dbReference type="SMART" id="SM00028">
    <property type="entry name" value="TPR"/>
    <property type="match status" value="4"/>
</dbReference>
<accession>A0A7S6WMH4</accession>
<dbReference type="SUPFAM" id="SSF48452">
    <property type="entry name" value="TPR-like"/>
    <property type="match status" value="1"/>
</dbReference>
<protein>
    <submittedName>
        <fullName evidence="1">Tetratricopeptide repeat protein</fullName>
    </submittedName>
</protein>
<dbReference type="AlphaFoldDB" id="A0A7S6WMH4"/>